<reference evidence="4 5" key="1">
    <citation type="submission" date="2020-05" db="EMBL/GenBank/DDBJ databases">
        <authorList>
            <person name="Mo P."/>
        </authorList>
    </citation>
    <scope>NUCLEOTIDE SEQUENCE [LARGE SCALE GENOMIC DNA]</scope>
    <source>
        <strain evidence="4 5">Gen01</strain>
    </source>
</reference>
<sequence length="474" mass="47945">MSVRGWAIAVTTVVGLAASVVATTAASSAPGCEGAAPADAAALLECVTVDTVRAHQRALQDVADANGGNRASGTPGYDASVEYVVRTAREAGLTVTTEALEFPFFEVESESLESDGTEYVAGTDFATMSFSGSGDVTGTAVPVDLQVPPRGSSTSGCEPVDFADFPDGEIALLQRGTCPFGVKAANALDAGAAAAIVVNSGETPENSGLLQATLGEPVDLPVVGATAALADALAGATVSLATTSQSGTRTTTNVLAEKPGTGDEVLMVGAHLDSVPEGPGINDNGSGSAAVLAVAQAMAGAETARTVRFAWWGAEELGLVGATSYVTNLPEPERARISAYLNFDMVGSPNAVRFVYDGDDSDAVGAPAGPEGSAAIEDVFEEFYDDRGLTHEGTDFNGRSDYGPFIAAGIPAGGLFTGAEGVKTPEQAQRHGGTAGEAYDPCYHAACDTFDNVDTAVLDQNADAVAYATYTLAS</sequence>
<name>A0A6M6JJ76_9PSEU</name>
<dbReference type="Pfam" id="PF04389">
    <property type="entry name" value="Peptidase_M28"/>
    <property type="match status" value="1"/>
</dbReference>
<feature type="domain" description="PA" evidence="2">
    <location>
        <begin position="137"/>
        <end position="233"/>
    </location>
</feature>
<dbReference type="RefSeq" id="WP_172159517.1">
    <property type="nucleotide sequence ID" value="NZ_CP053564.1"/>
</dbReference>
<keyword evidence="5" id="KW-1185">Reference proteome</keyword>
<keyword evidence="1" id="KW-0732">Signal</keyword>
<dbReference type="InterPro" id="IPR046450">
    <property type="entry name" value="PA_dom_sf"/>
</dbReference>
<evidence type="ECO:0000259" key="2">
    <source>
        <dbReference type="Pfam" id="PF02225"/>
    </source>
</evidence>
<evidence type="ECO:0000313" key="5">
    <source>
        <dbReference type="Proteomes" id="UP000505377"/>
    </source>
</evidence>
<dbReference type="KEGG" id="pbro:HOP40_16390"/>
<keyword evidence="4" id="KW-0378">Hydrolase</keyword>
<proteinExistence type="predicted"/>
<dbReference type="EMBL" id="CP053564">
    <property type="protein sequence ID" value="QJY47193.1"/>
    <property type="molecule type" value="Genomic_DNA"/>
</dbReference>
<dbReference type="GO" id="GO:0006508">
    <property type="term" value="P:proteolysis"/>
    <property type="evidence" value="ECO:0007669"/>
    <property type="project" value="InterPro"/>
</dbReference>
<organism evidence="4 5">
    <name type="scientific">Pseudonocardia broussonetiae</name>
    <dbReference type="NCBI Taxonomy" id="2736640"/>
    <lineage>
        <taxon>Bacteria</taxon>
        <taxon>Bacillati</taxon>
        <taxon>Actinomycetota</taxon>
        <taxon>Actinomycetes</taxon>
        <taxon>Pseudonocardiales</taxon>
        <taxon>Pseudonocardiaceae</taxon>
        <taxon>Pseudonocardia</taxon>
    </lineage>
</organism>
<dbReference type="GO" id="GO:0008235">
    <property type="term" value="F:metalloexopeptidase activity"/>
    <property type="evidence" value="ECO:0007669"/>
    <property type="project" value="InterPro"/>
</dbReference>
<gene>
    <name evidence="4" type="ORF">HOP40_16390</name>
</gene>
<dbReference type="Proteomes" id="UP000505377">
    <property type="component" value="Chromosome"/>
</dbReference>
<protein>
    <submittedName>
        <fullName evidence="4">M20/M25/M40 family metallo-hydrolase</fullName>
    </submittedName>
</protein>
<dbReference type="Pfam" id="PF02225">
    <property type="entry name" value="PA"/>
    <property type="match status" value="1"/>
</dbReference>
<dbReference type="InterPro" id="IPR007484">
    <property type="entry name" value="Peptidase_M28"/>
</dbReference>
<dbReference type="SUPFAM" id="SSF52025">
    <property type="entry name" value="PA domain"/>
    <property type="match status" value="1"/>
</dbReference>
<feature type="signal peptide" evidence="1">
    <location>
        <begin position="1"/>
        <end position="22"/>
    </location>
</feature>
<feature type="domain" description="Peptidase M28" evidence="3">
    <location>
        <begin position="253"/>
        <end position="468"/>
    </location>
</feature>
<dbReference type="PANTHER" id="PTHR12147">
    <property type="entry name" value="METALLOPEPTIDASE M28 FAMILY MEMBER"/>
    <property type="match status" value="1"/>
</dbReference>
<dbReference type="Gene3D" id="3.40.630.10">
    <property type="entry name" value="Zn peptidases"/>
    <property type="match status" value="1"/>
</dbReference>
<dbReference type="Gene3D" id="3.50.30.30">
    <property type="match status" value="1"/>
</dbReference>
<accession>A0A6M6JJ76</accession>
<evidence type="ECO:0000256" key="1">
    <source>
        <dbReference type="SAM" id="SignalP"/>
    </source>
</evidence>
<dbReference type="AlphaFoldDB" id="A0A6M6JJ76"/>
<dbReference type="InterPro" id="IPR045175">
    <property type="entry name" value="M28_fam"/>
</dbReference>
<dbReference type="SUPFAM" id="SSF53187">
    <property type="entry name" value="Zn-dependent exopeptidases"/>
    <property type="match status" value="1"/>
</dbReference>
<evidence type="ECO:0000313" key="4">
    <source>
        <dbReference type="EMBL" id="QJY47193.1"/>
    </source>
</evidence>
<feature type="chain" id="PRO_5038797822" evidence="1">
    <location>
        <begin position="23"/>
        <end position="474"/>
    </location>
</feature>
<dbReference type="PANTHER" id="PTHR12147:SF26">
    <property type="entry name" value="PEPTIDASE M28 DOMAIN-CONTAINING PROTEIN"/>
    <property type="match status" value="1"/>
</dbReference>
<dbReference type="InterPro" id="IPR003137">
    <property type="entry name" value="PA_domain"/>
</dbReference>
<evidence type="ECO:0000259" key="3">
    <source>
        <dbReference type="Pfam" id="PF04389"/>
    </source>
</evidence>